<evidence type="ECO:0000313" key="6">
    <source>
        <dbReference type="EMBL" id="KAE9602737.1"/>
    </source>
</evidence>
<reference evidence="7" key="1">
    <citation type="journal article" date="2020" name="Nat. Commun.">
        <title>Genome sequence of the cluster root forming white lupin.</title>
        <authorList>
            <person name="Hufnagel B."/>
            <person name="Marques A."/>
            <person name="Soriano A."/>
            <person name="Marques L."/>
            <person name="Divol F."/>
            <person name="Doumas P."/>
            <person name="Sallet E."/>
            <person name="Mancinotti D."/>
            <person name="Carrere S."/>
            <person name="Marande W."/>
            <person name="Arribat S."/>
            <person name="Keller J."/>
            <person name="Huneau C."/>
            <person name="Blein T."/>
            <person name="Aime D."/>
            <person name="Laguerre M."/>
            <person name="Taylor J."/>
            <person name="Schubert V."/>
            <person name="Nelson M."/>
            <person name="Geu-Flores F."/>
            <person name="Crespi M."/>
            <person name="Gallardo-Guerrero K."/>
            <person name="Delaux P.-M."/>
            <person name="Salse J."/>
            <person name="Berges H."/>
            <person name="Guyot R."/>
            <person name="Gouzy J."/>
            <person name="Peret B."/>
        </authorList>
    </citation>
    <scope>NUCLEOTIDE SEQUENCE [LARGE SCALE GENOMIC DNA]</scope>
    <source>
        <strain evidence="7">cv. Amiga</strain>
    </source>
</reference>
<comment type="caution">
    <text evidence="6">The sequence shown here is derived from an EMBL/GenBank/DDBJ whole genome shotgun (WGS) entry which is preliminary data.</text>
</comment>
<keyword evidence="2" id="KW-0295">Fungicide</keyword>
<feature type="chain" id="PRO_5025667231" evidence="4">
    <location>
        <begin position="24"/>
        <end position="82"/>
    </location>
</feature>
<dbReference type="InterPro" id="IPR003614">
    <property type="entry name" value="Knottins"/>
</dbReference>
<evidence type="ECO:0000256" key="1">
    <source>
        <dbReference type="ARBA" id="ARBA00022529"/>
    </source>
</evidence>
<dbReference type="CDD" id="cd00107">
    <property type="entry name" value="Knot1"/>
    <property type="match status" value="1"/>
</dbReference>
<proteinExistence type="predicted"/>
<evidence type="ECO:0000259" key="5">
    <source>
        <dbReference type="SMART" id="SM00505"/>
    </source>
</evidence>
<feature type="signal peptide" evidence="4">
    <location>
        <begin position="1"/>
        <end position="23"/>
    </location>
</feature>
<evidence type="ECO:0000256" key="3">
    <source>
        <dbReference type="ARBA" id="ARBA00023157"/>
    </source>
</evidence>
<evidence type="ECO:0000313" key="7">
    <source>
        <dbReference type="Proteomes" id="UP000447434"/>
    </source>
</evidence>
<keyword evidence="1" id="KW-0929">Antimicrobial</keyword>
<sequence>MITMDMTRFGVIFMLLIILSSQGMVIETEGVLGRNRCDPVLSSRFKGKCFSDHNCNSVCQLEGYTDGNCHGLRQRCFCNRKC</sequence>
<dbReference type="GO" id="GO:0050832">
    <property type="term" value="P:defense response to fungus"/>
    <property type="evidence" value="ECO:0007669"/>
    <property type="project" value="UniProtKB-KW"/>
</dbReference>
<dbReference type="PANTHER" id="PTHR33147:SF58">
    <property type="entry name" value="DEFENSIN"/>
    <property type="match status" value="1"/>
</dbReference>
<dbReference type="AlphaFoldDB" id="A0A6A4PMH3"/>
<gene>
    <name evidence="6" type="ORF">Lalb_Chr12g0202751</name>
</gene>
<keyword evidence="7" id="KW-1185">Reference proteome</keyword>
<evidence type="ECO:0000256" key="2">
    <source>
        <dbReference type="ARBA" id="ARBA00022577"/>
    </source>
</evidence>
<dbReference type="SUPFAM" id="SSF57095">
    <property type="entry name" value="Scorpion toxin-like"/>
    <property type="match status" value="1"/>
</dbReference>
<feature type="domain" description="Knottins-like" evidence="5">
    <location>
        <begin position="36"/>
        <end position="82"/>
    </location>
</feature>
<dbReference type="Proteomes" id="UP000447434">
    <property type="component" value="Chromosome 12"/>
</dbReference>
<keyword evidence="4" id="KW-0732">Signal</keyword>
<dbReference type="OrthoDB" id="1063609at2759"/>
<protein>
    <submittedName>
        <fullName evidence="6">Putative knottin, scorpion toxin</fullName>
    </submittedName>
</protein>
<name>A0A6A4PMH3_LUPAL</name>
<accession>A0A6A4PMH3</accession>
<dbReference type="InterPro" id="IPR036574">
    <property type="entry name" value="Scorpion_toxin-like_sf"/>
</dbReference>
<dbReference type="GO" id="GO:0031640">
    <property type="term" value="P:killing of cells of another organism"/>
    <property type="evidence" value="ECO:0007669"/>
    <property type="project" value="UniProtKB-KW"/>
</dbReference>
<dbReference type="Pfam" id="PF00304">
    <property type="entry name" value="Gamma-thionin"/>
    <property type="match status" value="1"/>
</dbReference>
<dbReference type="Gene3D" id="3.30.30.10">
    <property type="entry name" value="Knottin, scorpion toxin-like"/>
    <property type="match status" value="1"/>
</dbReference>
<evidence type="ECO:0000256" key="4">
    <source>
        <dbReference type="SAM" id="SignalP"/>
    </source>
</evidence>
<dbReference type="PANTHER" id="PTHR33147">
    <property type="entry name" value="DEFENSIN-LIKE PROTEIN 1"/>
    <property type="match status" value="1"/>
</dbReference>
<organism evidence="6 7">
    <name type="scientific">Lupinus albus</name>
    <name type="common">White lupine</name>
    <name type="synonym">Lupinus termis</name>
    <dbReference type="NCBI Taxonomy" id="3870"/>
    <lineage>
        <taxon>Eukaryota</taxon>
        <taxon>Viridiplantae</taxon>
        <taxon>Streptophyta</taxon>
        <taxon>Embryophyta</taxon>
        <taxon>Tracheophyta</taxon>
        <taxon>Spermatophyta</taxon>
        <taxon>Magnoliopsida</taxon>
        <taxon>eudicotyledons</taxon>
        <taxon>Gunneridae</taxon>
        <taxon>Pentapetalae</taxon>
        <taxon>rosids</taxon>
        <taxon>fabids</taxon>
        <taxon>Fabales</taxon>
        <taxon>Fabaceae</taxon>
        <taxon>Papilionoideae</taxon>
        <taxon>50 kb inversion clade</taxon>
        <taxon>genistoids sensu lato</taxon>
        <taxon>core genistoids</taxon>
        <taxon>Genisteae</taxon>
        <taxon>Lupinus</taxon>
    </lineage>
</organism>
<dbReference type="SMART" id="SM00505">
    <property type="entry name" value="Knot1"/>
    <property type="match status" value="1"/>
</dbReference>
<keyword evidence="3" id="KW-1015">Disulfide bond</keyword>
<dbReference type="EMBL" id="WOCE01000012">
    <property type="protein sequence ID" value="KAE9602737.1"/>
    <property type="molecule type" value="Genomic_DNA"/>
</dbReference>